<accession>A0A426YWX9</accession>
<evidence type="ECO:0008006" key="4">
    <source>
        <dbReference type="Google" id="ProtNLM"/>
    </source>
</evidence>
<proteinExistence type="inferred from homology"/>
<comment type="similarity">
    <text evidence="1">Belongs to the ARG7 family.</text>
</comment>
<comment type="caution">
    <text evidence="2">The sequence shown here is derived from an EMBL/GenBank/DDBJ whole genome shotgun (WGS) entry which is preliminary data.</text>
</comment>
<dbReference type="AlphaFoldDB" id="A0A426YWX9"/>
<organism evidence="2 3">
    <name type="scientific">Ensete ventricosum</name>
    <name type="common">Abyssinian banana</name>
    <name type="synonym">Musa ensete</name>
    <dbReference type="NCBI Taxonomy" id="4639"/>
    <lineage>
        <taxon>Eukaryota</taxon>
        <taxon>Viridiplantae</taxon>
        <taxon>Streptophyta</taxon>
        <taxon>Embryophyta</taxon>
        <taxon>Tracheophyta</taxon>
        <taxon>Spermatophyta</taxon>
        <taxon>Magnoliopsida</taxon>
        <taxon>Liliopsida</taxon>
        <taxon>Zingiberales</taxon>
        <taxon>Musaceae</taxon>
        <taxon>Ensete</taxon>
    </lineage>
</organism>
<gene>
    <name evidence="2" type="ORF">B296_00036339</name>
</gene>
<name>A0A426YWX9_ENSVE</name>
<evidence type="ECO:0000313" key="3">
    <source>
        <dbReference type="Proteomes" id="UP000287651"/>
    </source>
</evidence>
<dbReference type="Pfam" id="PF02519">
    <property type="entry name" value="Auxin_inducible"/>
    <property type="match status" value="1"/>
</dbReference>
<dbReference type="PANTHER" id="PTHR31374">
    <property type="entry name" value="AUXIN-INDUCED PROTEIN-LIKE-RELATED"/>
    <property type="match status" value="1"/>
</dbReference>
<dbReference type="EMBL" id="AMZH03009730">
    <property type="protein sequence ID" value="RRT56218.1"/>
    <property type="molecule type" value="Genomic_DNA"/>
</dbReference>
<reference evidence="2 3" key="1">
    <citation type="journal article" date="2014" name="Agronomy (Basel)">
        <title>A Draft Genome Sequence for Ensete ventricosum, the Drought-Tolerant Tree Against Hunger.</title>
        <authorList>
            <person name="Harrison J."/>
            <person name="Moore K.A."/>
            <person name="Paszkiewicz K."/>
            <person name="Jones T."/>
            <person name="Grant M."/>
            <person name="Ambacheew D."/>
            <person name="Muzemil S."/>
            <person name="Studholme D.J."/>
        </authorList>
    </citation>
    <scope>NUCLEOTIDE SEQUENCE [LARGE SCALE GENOMIC DNA]</scope>
</reference>
<sequence length="136" mass="15233">MGTVGGDGKEKKRTKGLILKTLERCRSMAGQRRGGRQETPPEGCFAVYVGSERERFVIRTECVNHPRFRLLLEEAEMEFGYSNSGPLELPCHVEVFHEVLREMEQEAVESSWCSFGRGGGGGGRHDGYRPLSSVNR</sequence>
<dbReference type="PANTHER" id="PTHR31374:SF118">
    <property type="entry name" value="OS01G0924966 PROTEIN"/>
    <property type="match status" value="1"/>
</dbReference>
<evidence type="ECO:0000313" key="2">
    <source>
        <dbReference type="EMBL" id="RRT56218.1"/>
    </source>
</evidence>
<protein>
    <recommendedName>
        <fullName evidence="4">Auxin-responsive protein</fullName>
    </recommendedName>
</protein>
<dbReference type="Proteomes" id="UP000287651">
    <property type="component" value="Unassembled WGS sequence"/>
</dbReference>
<dbReference type="InterPro" id="IPR003676">
    <property type="entry name" value="SAUR_fam"/>
</dbReference>
<dbReference type="GO" id="GO:0009733">
    <property type="term" value="P:response to auxin"/>
    <property type="evidence" value="ECO:0007669"/>
    <property type="project" value="InterPro"/>
</dbReference>
<evidence type="ECO:0000256" key="1">
    <source>
        <dbReference type="ARBA" id="ARBA00006974"/>
    </source>
</evidence>